<dbReference type="RefSeq" id="WP_035161205.1">
    <property type="nucleotide sequence ID" value="NZ_AZTB01000001.1"/>
</dbReference>
<evidence type="ECO:0000313" key="2">
    <source>
        <dbReference type="EMBL" id="KGG81446.1"/>
    </source>
</evidence>
<reference evidence="2 3" key="1">
    <citation type="submission" date="2013-12" db="EMBL/GenBank/DDBJ databases">
        <title>Draft genome sequence of Caloranaerobacter sp. H53214.</title>
        <authorList>
            <person name="Jiang L.J."/>
            <person name="Shao Z.Z."/>
            <person name="Long M.N."/>
        </authorList>
    </citation>
    <scope>NUCLEOTIDE SEQUENCE [LARGE SCALE GENOMIC DNA]</scope>
    <source>
        <strain evidence="2 3">H53214</strain>
    </source>
</reference>
<dbReference type="Pfam" id="PF05137">
    <property type="entry name" value="PilN"/>
    <property type="match status" value="1"/>
</dbReference>
<accession>A0A096DQE3</accession>
<organism evidence="2 3">
    <name type="scientific">Caloranaerobacter azorensis H53214</name>
    <dbReference type="NCBI Taxonomy" id="1156417"/>
    <lineage>
        <taxon>Bacteria</taxon>
        <taxon>Bacillati</taxon>
        <taxon>Bacillota</taxon>
        <taxon>Tissierellia</taxon>
        <taxon>Tissierellales</taxon>
        <taxon>Thermohalobacteraceae</taxon>
        <taxon>Caloranaerobacter</taxon>
    </lineage>
</organism>
<evidence type="ECO:0000256" key="1">
    <source>
        <dbReference type="SAM" id="Phobius"/>
    </source>
</evidence>
<name>A0A096DQE3_9FIRM</name>
<dbReference type="InterPro" id="IPR007813">
    <property type="entry name" value="PilN"/>
</dbReference>
<dbReference type="InterPro" id="IPR052534">
    <property type="entry name" value="Extracell_DNA_Util/SecSys_Comp"/>
</dbReference>
<dbReference type="STRING" id="1156417.Y919_00345"/>
<keyword evidence="1" id="KW-0812">Transmembrane</keyword>
<protein>
    <recommendedName>
        <fullName evidence="4">Fimbrial protein</fullName>
    </recommendedName>
</protein>
<keyword evidence="1" id="KW-0472">Membrane</keyword>
<evidence type="ECO:0008006" key="4">
    <source>
        <dbReference type="Google" id="ProtNLM"/>
    </source>
</evidence>
<dbReference type="PANTHER" id="PTHR40278">
    <property type="entry name" value="DNA UTILIZATION PROTEIN HOFN"/>
    <property type="match status" value="1"/>
</dbReference>
<proteinExistence type="predicted"/>
<keyword evidence="1" id="KW-1133">Transmembrane helix</keyword>
<comment type="caution">
    <text evidence="2">The sequence shown here is derived from an EMBL/GenBank/DDBJ whole genome shotgun (WGS) entry which is preliminary data.</text>
</comment>
<gene>
    <name evidence="2" type="ORF">Y919_00345</name>
</gene>
<dbReference type="AlphaFoldDB" id="A0A096DQE3"/>
<feature type="transmembrane region" description="Helical" evidence="1">
    <location>
        <begin position="21"/>
        <end position="44"/>
    </location>
</feature>
<evidence type="ECO:0000313" key="3">
    <source>
        <dbReference type="Proteomes" id="UP000029622"/>
    </source>
</evidence>
<dbReference type="EMBL" id="AZTB01000001">
    <property type="protein sequence ID" value="KGG81446.1"/>
    <property type="molecule type" value="Genomic_DNA"/>
</dbReference>
<dbReference type="Proteomes" id="UP000029622">
    <property type="component" value="Unassembled WGS sequence"/>
</dbReference>
<dbReference type="PANTHER" id="PTHR40278:SF1">
    <property type="entry name" value="DNA UTILIZATION PROTEIN HOFN"/>
    <property type="match status" value="1"/>
</dbReference>
<sequence length="185" mass="21443">MKDINLFSHYIGNKKFYKKEFLYIGITAATIFILLTTVTLTNIYKIKSLKNEIKMLESYLESENTKEKLAEIESKNNRFKIMKQYYNTLVDINEELKKQDIINTDFLEKIASTLPDDVYLNVMNISLDNLQIQGIANSRVSIAKLQHNLRELGLFSKVVVINISEEKSQNRYIFSLKCILKGSEG</sequence>